<dbReference type="STRING" id="880073.Cabys_3348"/>
<dbReference type="Pfam" id="PF00027">
    <property type="entry name" value="cNMP_binding"/>
    <property type="match status" value="1"/>
</dbReference>
<dbReference type="GO" id="GO:0044877">
    <property type="term" value="F:protein-containing complex binding"/>
    <property type="evidence" value="ECO:0007669"/>
    <property type="project" value="TreeGrafter"/>
</dbReference>
<dbReference type="OrthoDB" id="9794791at2"/>
<evidence type="ECO:0000313" key="6">
    <source>
        <dbReference type="Proteomes" id="UP000183868"/>
    </source>
</evidence>
<dbReference type="PRINTS" id="PR00103">
    <property type="entry name" value="CAMPKINASE"/>
</dbReference>
<dbReference type="InterPro" id="IPR014710">
    <property type="entry name" value="RmlC-like_jellyroll"/>
</dbReference>
<dbReference type="InterPro" id="IPR018490">
    <property type="entry name" value="cNMP-bd_dom_sf"/>
</dbReference>
<dbReference type="GO" id="GO:0005221">
    <property type="term" value="F:intracellularly cyclic nucleotide-activated monoatomic cation channel activity"/>
    <property type="evidence" value="ECO:0007669"/>
    <property type="project" value="InterPro"/>
</dbReference>
<dbReference type="SMART" id="SM00100">
    <property type="entry name" value="cNMP"/>
    <property type="match status" value="1"/>
</dbReference>
<dbReference type="PANTHER" id="PTHR45638">
    <property type="entry name" value="CYCLIC NUCLEOTIDE-GATED CATION CHANNEL SUBUNIT A"/>
    <property type="match status" value="1"/>
</dbReference>
<dbReference type="PANTHER" id="PTHR45638:SF11">
    <property type="entry name" value="CYCLIC NUCLEOTIDE-GATED CATION CHANNEL SUBUNIT A"/>
    <property type="match status" value="1"/>
</dbReference>
<dbReference type="InterPro" id="IPR000595">
    <property type="entry name" value="cNMP-bd_dom"/>
</dbReference>
<dbReference type="InParanoid" id="H1XRL4"/>
<dbReference type="Proteomes" id="UP000004671">
    <property type="component" value="Chromosome"/>
</dbReference>
<evidence type="ECO:0000313" key="4">
    <source>
        <dbReference type="EMBL" id="EHO40167.1"/>
    </source>
</evidence>
<gene>
    <name evidence="3" type="ORF">Cabys_3348</name>
    <name evidence="4" type="ORF">Calab_0523</name>
</gene>
<reference evidence="3 6" key="2">
    <citation type="submission" date="2016-11" db="EMBL/GenBank/DDBJ databases">
        <title>Genomic analysis of Caldithrix abyssi and proposal of a novel bacterial phylum Caldithrichaeota.</title>
        <authorList>
            <person name="Kublanov I."/>
            <person name="Sigalova O."/>
            <person name="Gavrilov S."/>
            <person name="Lebedinsky A."/>
            <person name="Ivanova N."/>
            <person name="Daum C."/>
            <person name="Reddy T."/>
            <person name="Klenk H.P."/>
            <person name="Goker M."/>
            <person name="Reva O."/>
            <person name="Miroshnichenko M."/>
            <person name="Kyprides N."/>
            <person name="Woyke T."/>
            <person name="Gelfand M."/>
        </authorList>
    </citation>
    <scope>NUCLEOTIDE SEQUENCE [LARGE SCALE GENOMIC DNA]</scope>
    <source>
        <strain evidence="3 6">LF13</strain>
    </source>
</reference>
<keyword evidence="5" id="KW-1185">Reference proteome</keyword>
<evidence type="ECO:0000259" key="2">
    <source>
        <dbReference type="PROSITE" id="PS50042"/>
    </source>
</evidence>
<dbReference type="KEGG" id="caby:Cabys_3348"/>
<dbReference type="PROSITE" id="PS50042">
    <property type="entry name" value="CNMP_BINDING_3"/>
    <property type="match status" value="1"/>
</dbReference>
<evidence type="ECO:0000313" key="3">
    <source>
        <dbReference type="EMBL" id="APF20096.1"/>
    </source>
</evidence>
<reference evidence="4 5" key="1">
    <citation type="submission" date="2011-09" db="EMBL/GenBank/DDBJ databases">
        <title>The permanent draft genome of Caldithrix abyssi DSM 13497.</title>
        <authorList>
            <consortium name="US DOE Joint Genome Institute (JGI-PGF)"/>
            <person name="Lucas S."/>
            <person name="Han J."/>
            <person name="Lapidus A."/>
            <person name="Bruce D."/>
            <person name="Goodwin L."/>
            <person name="Pitluck S."/>
            <person name="Peters L."/>
            <person name="Kyrpides N."/>
            <person name="Mavromatis K."/>
            <person name="Ivanova N."/>
            <person name="Mikhailova N."/>
            <person name="Chertkov O."/>
            <person name="Detter J.C."/>
            <person name="Tapia R."/>
            <person name="Han C."/>
            <person name="Land M."/>
            <person name="Hauser L."/>
            <person name="Markowitz V."/>
            <person name="Cheng J.-F."/>
            <person name="Hugenholtz P."/>
            <person name="Woyke T."/>
            <person name="Wu D."/>
            <person name="Spring S."/>
            <person name="Brambilla E."/>
            <person name="Klenk H.-P."/>
            <person name="Eisen J.A."/>
        </authorList>
    </citation>
    <scope>NUCLEOTIDE SEQUENCE [LARGE SCALE GENOMIC DNA]</scope>
    <source>
        <strain evidence="4 5">DSM 13497</strain>
    </source>
</reference>
<dbReference type="AlphaFoldDB" id="H1XRL4"/>
<dbReference type="InterPro" id="IPR050866">
    <property type="entry name" value="CNG_cation_channel"/>
</dbReference>
<dbReference type="EMBL" id="CM001402">
    <property type="protein sequence ID" value="EHO40167.1"/>
    <property type="molecule type" value="Genomic_DNA"/>
</dbReference>
<dbReference type="RefSeq" id="WP_006927095.1">
    <property type="nucleotide sequence ID" value="NZ_CM001402.1"/>
</dbReference>
<dbReference type="SUPFAM" id="SSF51206">
    <property type="entry name" value="cAMP-binding domain-like"/>
    <property type="match status" value="1"/>
</dbReference>
<sequence>MISQKIDPFLLKNLQYFKQVRLFYDLNNEQIKTVLSEMKVERFPPDTYIMKEGSVGDKMFILIKGAVEISKSLILPEWLPVLNKQEKSLLHFSEKDFPFFGEMVMLRDNLIRSASIITRTESILASIGKKEFDSIVERDHTLGMKLFKNMAGELADRLRKTNKDILKLTTALSIALEGK</sequence>
<keyword evidence="1" id="KW-0407">Ion channel</keyword>
<protein>
    <submittedName>
        <fullName evidence="3">Cyclic nucleotide-binding domain-containing protein</fullName>
    </submittedName>
    <submittedName>
        <fullName evidence="4">Cyclic nucleotide-binding protein</fullName>
    </submittedName>
</protein>
<keyword evidence="1" id="KW-1071">Ligand-gated ion channel</keyword>
<proteinExistence type="predicted"/>
<dbReference type="Proteomes" id="UP000183868">
    <property type="component" value="Chromosome"/>
</dbReference>
<name>H1XRL4_CALAY</name>
<dbReference type="PaxDb" id="880073-Calab_0523"/>
<evidence type="ECO:0000313" key="5">
    <source>
        <dbReference type="Proteomes" id="UP000004671"/>
    </source>
</evidence>
<dbReference type="CDD" id="cd00038">
    <property type="entry name" value="CAP_ED"/>
    <property type="match status" value="1"/>
</dbReference>
<organism evidence="4 5">
    <name type="scientific">Caldithrix abyssi DSM 13497</name>
    <dbReference type="NCBI Taxonomy" id="880073"/>
    <lineage>
        <taxon>Bacteria</taxon>
        <taxon>Pseudomonadati</taxon>
        <taxon>Calditrichota</taxon>
        <taxon>Calditrichia</taxon>
        <taxon>Calditrichales</taxon>
        <taxon>Calditrichaceae</taxon>
        <taxon>Caldithrix</taxon>
    </lineage>
</organism>
<dbReference type="Gene3D" id="2.60.120.10">
    <property type="entry name" value="Jelly Rolls"/>
    <property type="match status" value="1"/>
</dbReference>
<dbReference type="eggNOG" id="COG0664">
    <property type="taxonomic scope" value="Bacteria"/>
</dbReference>
<dbReference type="HOGENOM" id="CLU_075053_16_2_0"/>
<accession>H1XRL4</accession>
<keyword evidence="1" id="KW-0406">Ion transport</keyword>
<keyword evidence="1" id="KW-0813">Transport</keyword>
<feature type="domain" description="Cyclic nucleotide-binding" evidence="2">
    <location>
        <begin position="22"/>
        <end position="153"/>
    </location>
</feature>
<dbReference type="EMBL" id="CP018099">
    <property type="protein sequence ID" value="APF20096.1"/>
    <property type="molecule type" value="Genomic_DNA"/>
</dbReference>
<evidence type="ECO:0000256" key="1">
    <source>
        <dbReference type="ARBA" id="ARBA00023286"/>
    </source>
</evidence>